<gene>
    <name evidence="2" type="ORF">PSALAMII_LOCUS28</name>
    <name evidence="3" type="ORF">PSALAMII_LOCUS3369</name>
</gene>
<accession>A0A9W4MXZ6</accession>
<dbReference type="EMBL" id="CAJVPG010000114">
    <property type="protein sequence ID" value="CAG8355302.1"/>
    <property type="molecule type" value="Genomic_DNA"/>
</dbReference>
<evidence type="ECO:0000313" key="3">
    <source>
        <dbReference type="EMBL" id="CAG8355302.1"/>
    </source>
</evidence>
<feature type="coiled-coil region" evidence="1">
    <location>
        <begin position="162"/>
        <end position="193"/>
    </location>
</feature>
<organism evidence="2 4">
    <name type="scientific">Penicillium salamii</name>
    <dbReference type="NCBI Taxonomy" id="1612424"/>
    <lineage>
        <taxon>Eukaryota</taxon>
        <taxon>Fungi</taxon>
        <taxon>Dikarya</taxon>
        <taxon>Ascomycota</taxon>
        <taxon>Pezizomycotina</taxon>
        <taxon>Eurotiomycetes</taxon>
        <taxon>Eurotiomycetidae</taxon>
        <taxon>Eurotiales</taxon>
        <taxon>Aspergillaceae</taxon>
        <taxon>Penicillium</taxon>
    </lineage>
</organism>
<keyword evidence="1" id="KW-0175">Coiled coil</keyword>
<reference evidence="2" key="1">
    <citation type="submission" date="2021-07" db="EMBL/GenBank/DDBJ databases">
        <authorList>
            <person name="Branca A.L. A."/>
        </authorList>
    </citation>
    <scope>NUCLEOTIDE SEQUENCE</scope>
</reference>
<dbReference type="AlphaFoldDB" id="A0A9W4MXZ6"/>
<protein>
    <submittedName>
        <fullName evidence="2">Uncharacterized protein</fullName>
    </submittedName>
</protein>
<evidence type="ECO:0000313" key="2">
    <source>
        <dbReference type="EMBL" id="CAG8218018.1"/>
    </source>
</evidence>
<name>A0A9W4MXZ6_9EURO</name>
<comment type="caution">
    <text evidence="2">The sequence shown here is derived from an EMBL/GenBank/DDBJ whole genome shotgun (WGS) entry which is preliminary data.</text>
</comment>
<dbReference type="Proteomes" id="UP001152646">
    <property type="component" value="Unassembled WGS sequence"/>
</dbReference>
<evidence type="ECO:0000256" key="1">
    <source>
        <dbReference type="SAM" id="Coils"/>
    </source>
</evidence>
<keyword evidence="5" id="KW-1185">Reference proteome</keyword>
<proteinExistence type="predicted"/>
<dbReference type="EMBL" id="CAJVPA010000004">
    <property type="protein sequence ID" value="CAG8218018.1"/>
    <property type="molecule type" value="Genomic_DNA"/>
</dbReference>
<dbReference type="OrthoDB" id="4355023at2759"/>
<sequence>MSFDSTSNNKYVQVGVNHGNIYTRTDPISVTHSQDTPTPNVGDNIDSATKVALLQALVKTQRCLDVAQSAVSQNTQTAGAAERMSSLLLDIKKLDPGQWGSLETGVITSVFSLLYCCIMECYELRPTTLAISSLGNQVDACNLALQCVHGAAIVDQNDRRSVSAQQQKVTEAIEQMDKLRAKYLDELKQLEAAIYHSQVILDLLKRNSEPDLAARFEGMHVSFGGENRGIQAVEYCIMEGRNVLPFPSR</sequence>
<evidence type="ECO:0000313" key="5">
    <source>
        <dbReference type="Proteomes" id="UP001152649"/>
    </source>
</evidence>
<evidence type="ECO:0000313" key="4">
    <source>
        <dbReference type="Proteomes" id="UP001152646"/>
    </source>
</evidence>
<dbReference type="Proteomes" id="UP001152649">
    <property type="component" value="Unassembled WGS sequence"/>
</dbReference>